<dbReference type="PROSITE" id="PS50977">
    <property type="entry name" value="HTH_TETR_2"/>
    <property type="match status" value="1"/>
</dbReference>
<proteinExistence type="predicted"/>
<protein>
    <submittedName>
        <fullName evidence="7">TetR family transcriptional regulator KstR2</fullName>
    </submittedName>
</protein>
<evidence type="ECO:0000256" key="4">
    <source>
        <dbReference type="ARBA" id="ARBA00023163"/>
    </source>
</evidence>
<keyword evidence="4" id="KW-0804">Transcription</keyword>
<dbReference type="SUPFAM" id="SSF46689">
    <property type="entry name" value="Homeodomain-like"/>
    <property type="match status" value="1"/>
</dbReference>
<organism evidence="7 8">
    <name type="scientific">Gordonia caeni</name>
    <dbReference type="NCBI Taxonomy" id="1007097"/>
    <lineage>
        <taxon>Bacteria</taxon>
        <taxon>Bacillati</taxon>
        <taxon>Actinomycetota</taxon>
        <taxon>Actinomycetes</taxon>
        <taxon>Mycobacteriales</taxon>
        <taxon>Gordoniaceae</taxon>
        <taxon>Gordonia</taxon>
    </lineage>
</organism>
<comment type="caution">
    <text evidence="7">The sequence shown here is derived from an EMBL/GenBank/DDBJ whole genome shotgun (WGS) entry which is preliminary data.</text>
</comment>
<keyword evidence="3 5" id="KW-0238">DNA-binding</keyword>
<reference evidence="8" key="1">
    <citation type="journal article" date="2019" name="Int. J. Syst. Evol. Microbiol.">
        <title>The Global Catalogue of Microorganisms (GCM) 10K type strain sequencing project: providing services to taxonomists for standard genome sequencing and annotation.</title>
        <authorList>
            <consortium name="The Broad Institute Genomics Platform"/>
            <consortium name="The Broad Institute Genome Sequencing Center for Infectious Disease"/>
            <person name="Wu L."/>
            <person name="Ma J."/>
        </authorList>
    </citation>
    <scope>NUCLEOTIDE SEQUENCE [LARGE SCALE GENOMIC DNA]</scope>
    <source>
        <strain evidence="8">JCM 16923</strain>
    </source>
</reference>
<feature type="DNA-binding region" description="H-T-H motif" evidence="5">
    <location>
        <begin position="28"/>
        <end position="47"/>
    </location>
</feature>
<dbReference type="InterPro" id="IPR001647">
    <property type="entry name" value="HTH_TetR"/>
</dbReference>
<evidence type="ECO:0000256" key="2">
    <source>
        <dbReference type="ARBA" id="ARBA00023015"/>
    </source>
</evidence>
<evidence type="ECO:0000256" key="3">
    <source>
        <dbReference type="ARBA" id="ARBA00023125"/>
    </source>
</evidence>
<name>A0ABP7NWA7_9ACTN</name>
<dbReference type="RefSeq" id="WP_344781501.1">
    <property type="nucleotide sequence ID" value="NZ_BAAAZW010000003.1"/>
</dbReference>
<dbReference type="PANTHER" id="PTHR30055:SF175">
    <property type="entry name" value="HTH-TYPE TRANSCRIPTIONAL REPRESSOR KSTR2"/>
    <property type="match status" value="1"/>
</dbReference>
<dbReference type="Gene3D" id="1.10.357.10">
    <property type="entry name" value="Tetracycline Repressor, domain 2"/>
    <property type="match status" value="1"/>
</dbReference>
<dbReference type="Proteomes" id="UP001418444">
    <property type="component" value="Unassembled WGS sequence"/>
</dbReference>
<dbReference type="Gene3D" id="1.10.10.60">
    <property type="entry name" value="Homeodomain-like"/>
    <property type="match status" value="1"/>
</dbReference>
<dbReference type="PANTHER" id="PTHR30055">
    <property type="entry name" value="HTH-TYPE TRANSCRIPTIONAL REGULATOR RUTR"/>
    <property type="match status" value="1"/>
</dbReference>
<dbReference type="InterPro" id="IPR041490">
    <property type="entry name" value="KstR2_TetR_C"/>
</dbReference>
<accession>A0ABP7NWA7</accession>
<dbReference type="SUPFAM" id="SSF48498">
    <property type="entry name" value="Tetracyclin repressor-like, C-terminal domain"/>
    <property type="match status" value="1"/>
</dbReference>
<keyword evidence="1" id="KW-0678">Repressor</keyword>
<keyword evidence="2" id="KW-0805">Transcription regulation</keyword>
<dbReference type="InterPro" id="IPR036271">
    <property type="entry name" value="Tet_transcr_reg_TetR-rel_C_sf"/>
</dbReference>
<dbReference type="Pfam" id="PF17932">
    <property type="entry name" value="TetR_C_24"/>
    <property type="match status" value="1"/>
</dbReference>
<evidence type="ECO:0000256" key="1">
    <source>
        <dbReference type="ARBA" id="ARBA00022491"/>
    </source>
</evidence>
<dbReference type="InterPro" id="IPR050109">
    <property type="entry name" value="HTH-type_TetR-like_transc_reg"/>
</dbReference>
<evidence type="ECO:0000259" key="6">
    <source>
        <dbReference type="PROSITE" id="PS50977"/>
    </source>
</evidence>
<keyword evidence="8" id="KW-1185">Reference proteome</keyword>
<feature type="domain" description="HTH tetR-type" evidence="6">
    <location>
        <begin position="5"/>
        <end position="65"/>
    </location>
</feature>
<dbReference type="EMBL" id="BAAAZW010000003">
    <property type="protein sequence ID" value="GAA3954513.1"/>
    <property type="molecule type" value="Genomic_DNA"/>
</dbReference>
<evidence type="ECO:0000313" key="8">
    <source>
        <dbReference type="Proteomes" id="UP001418444"/>
    </source>
</evidence>
<gene>
    <name evidence="7" type="primary">kstR2</name>
    <name evidence="7" type="ORF">GCM10022231_11190</name>
</gene>
<dbReference type="InterPro" id="IPR009057">
    <property type="entry name" value="Homeodomain-like_sf"/>
</dbReference>
<dbReference type="Pfam" id="PF00440">
    <property type="entry name" value="TetR_N"/>
    <property type="match status" value="1"/>
</dbReference>
<evidence type="ECO:0000313" key="7">
    <source>
        <dbReference type="EMBL" id="GAA3954513.1"/>
    </source>
</evidence>
<sequence>MAGRPGRKDEILATFIRHVAERGYDQTNLGDIAAELQMSKGTIVHHFGTKAQILRDLEESYMNRRRGEVDLLWEKLTSPADRVAAIIYATALYQVTDRDATIATQREVIQLADDPEMRKIRGLRAQIQQLVSDEIAAGVESGVFRRIDPDVATMLVFGAGQWMWTWFRPGAPNTPQSVGATMVDIVLGGLLADRYGLAELADPDGRVAGFVRDVLEATPQ</sequence>
<evidence type="ECO:0000256" key="5">
    <source>
        <dbReference type="PROSITE-ProRule" id="PRU00335"/>
    </source>
</evidence>